<evidence type="ECO:0000256" key="2">
    <source>
        <dbReference type="ARBA" id="ARBA00023015"/>
    </source>
</evidence>
<evidence type="ECO:0000256" key="3">
    <source>
        <dbReference type="ARBA" id="ARBA00023125"/>
    </source>
</evidence>
<keyword evidence="3" id="KW-0238">DNA-binding</keyword>
<dbReference type="Gramene" id="KZM81025">
    <property type="protein sequence ID" value="KZM81025"/>
    <property type="gene ID" value="DCAR_031417"/>
</dbReference>
<reference evidence="7" key="2">
    <citation type="submission" date="2022-03" db="EMBL/GenBank/DDBJ databases">
        <title>Draft title - Genomic analysis of global carrot germplasm unveils the trajectory of domestication and the origin of high carotenoid orange carrot.</title>
        <authorList>
            <person name="Iorizzo M."/>
            <person name="Ellison S."/>
            <person name="Senalik D."/>
            <person name="Macko-Podgorni A."/>
            <person name="Grzebelus D."/>
            <person name="Bostan H."/>
            <person name="Rolling W."/>
            <person name="Curaba J."/>
            <person name="Simon P."/>
        </authorList>
    </citation>
    <scope>NUCLEOTIDE SEQUENCE</scope>
    <source>
        <tissue evidence="7">Leaf</tissue>
    </source>
</reference>
<evidence type="ECO:0000256" key="4">
    <source>
        <dbReference type="ARBA" id="ARBA00023163"/>
    </source>
</evidence>
<name>A0A175YBY0_DAUCS</name>
<evidence type="ECO:0000256" key="5">
    <source>
        <dbReference type="ARBA" id="ARBA00023242"/>
    </source>
</evidence>
<dbReference type="AlphaFoldDB" id="A0A175YBY0"/>
<keyword evidence="8" id="KW-1185">Reference proteome</keyword>
<feature type="region of interest" description="Disordered" evidence="6">
    <location>
        <begin position="44"/>
        <end position="74"/>
    </location>
</feature>
<dbReference type="GO" id="GO:0003677">
    <property type="term" value="F:DNA binding"/>
    <property type="evidence" value="ECO:0007669"/>
    <property type="project" value="UniProtKB-KW"/>
</dbReference>
<gene>
    <name evidence="7" type="ORF">DCAR_0623436</name>
</gene>
<dbReference type="GO" id="GO:0005634">
    <property type="term" value="C:nucleus"/>
    <property type="evidence" value="ECO:0007669"/>
    <property type="project" value="UniProtKB-SubCell"/>
</dbReference>
<evidence type="ECO:0000313" key="7">
    <source>
        <dbReference type="EMBL" id="WOH04031.1"/>
    </source>
</evidence>
<dbReference type="Proteomes" id="UP000077755">
    <property type="component" value="Chromosome 6"/>
</dbReference>
<evidence type="ECO:0000313" key="8">
    <source>
        <dbReference type="Proteomes" id="UP000077755"/>
    </source>
</evidence>
<keyword evidence="2" id="KW-0805">Transcription regulation</keyword>
<evidence type="ECO:0000256" key="6">
    <source>
        <dbReference type="SAM" id="MobiDB-lite"/>
    </source>
</evidence>
<dbReference type="SUPFAM" id="SSF101936">
    <property type="entry name" value="DNA-binding pseudobarrel domain"/>
    <property type="match status" value="1"/>
</dbReference>
<proteinExistence type="predicted"/>
<accession>A0A175YBY0</accession>
<keyword evidence="5" id="KW-0539">Nucleus</keyword>
<dbReference type="Gene3D" id="2.40.330.10">
    <property type="entry name" value="DNA-binding pseudobarrel domain"/>
    <property type="match status" value="1"/>
</dbReference>
<dbReference type="EMBL" id="CP093348">
    <property type="protein sequence ID" value="WOH04031.1"/>
    <property type="molecule type" value="Genomic_DNA"/>
</dbReference>
<protein>
    <submittedName>
        <fullName evidence="7">Uncharacterized protein</fullName>
    </submittedName>
</protein>
<organism evidence="7 8">
    <name type="scientific">Daucus carota subsp. sativus</name>
    <name type="common">Carrot</name>
    <dbReference type="NCBI Taxonomy" id="79200"/>
    <lineage>
        <taxon>Eukaryota</taxon>
        <taxon>Viridiplantae</taxon>
        <taxon>Streptophyta</taxon>
        <taxon>Embryophyta</taxon>
        <taxon>Tracheophyta</taxon>
        <taxon>Spermatophyta</taxon>
        <taxon>Magnoliopsida</taxon>
        <taxon>eudicotyledons</taxon>
        <taxon>Gunneridae</taxon>
        <taxon>Pentapetalae</taxon>
        <taxon>asterids</taxon>
        <taxon>campanulids</taxon>
        <taxon>Apiales</taxon>
        <taxon>Apiaceae</taxon>
        <taxon>Apioideae</taxon>
        <taxon>Scandiceae</taxon>
        <taxon>Daucinae</taxon>
        <taxon>Daucus</taxon>
        <taxon>Daucus sect. Daucus</taxon>
    </lineage>
</organism>
<evidence type="ECO:0000256" key="1">
    <source>
        <dbReference type="ARBA" id="ARBA00004123"/>
    </source>
</evidence>
<feature type="compositionally biased region" description="Polar residues" evidence="6">
    <location>
        <begin position="60"/>
        <end position="71"/>
    </location>
</feature>
<reference evidence="7" key="1">
    <citation type="journal article" date="2016" name="Nat. Genet.">
        <title>A high-quality carrot genome assembly provides new insights into carotenoid accumulation and asterid genome evolution.</title>
        <authorList>
            <person name="Iorizzo M."/>
            <person name="Ellison S."/>
            <person name="Senalik D."/>
            <person name="Zeng P."/>
            <person name="Satapoomin P."/>
            <person name="Huang J."/>
            <person name="Bowman M."/>
            <person name="Iovene M."/>
            <person name="Sanseverino W."/>
            <person name="Cavagnaro P."/>
            <person name="Yildiz M."/>
            <person name="Macko-Podgorni A."/>
            <person name="Moranska E."/>
            <person name="Grzebelus E."/>
            <person name="Grzebelus D."/>
            <person name="Ashrafi H."/>
            <person name="Zheng Z."/>
            <person name="Cheng S."/>
            <person name="Spooner D."/>
            <person name="Van Deynze A."/>
            <person name="Simon P."/>
        </authorList>
    </citation>
    <scope>NUCLEOTIDE SEQUENCE</scope>
    <source>
        <tissue evidence="7">Leaf</tissue>
    </source>
</reference>
<dbReference type="InterPro" id="IPR015300">
    <property type="entry name" value="DNA-bd_pseudobarrel_sf"/>
</dbReference>
<keyword evidence="4" id="KW-0804">Transcription</keyword>
<comment type="subcellular location">
    <subcellularLocation>
        <location evidence="1">Nucleus</location>
    </subcellularLocation>
</comment>
<sequence>MRAFRSGGLEILLKGNREGSENTQKIKDTGSEDAVRNGVEKKARGLSGDVASEHGGVNTMELNRGTTSNGHPDQVRDDVLAEEHSQWEIVVKPSHLDRIVHGVNVSKLYKSITKRWKNRDIITLNCDVGNFELVVKRKNGRITIHDGWTNFVAMVKPKVGDRCVFNCDEVPNHYGVEIIPALKD</sequence>